<protein>
    <recommendedName>
        <fullName evidence="10">General secretion pathway protein GspH</fullName>
    </recommendedName>
</protein>
<feature type="region of interest" description="Disordered" evidence="6">
    <location>
        <begin position="146"/>
        <end position="167"/>
    </location>
</feature>
<dbReference type="InterPro" id="IPR031975">
    <property type="entry name" value="Pilin_GH"/>
</dbReference>
<keyword evidence="5 7" id="KW-0472">Membrane</keyword>
<dbReference type="GO" id="GO:0016020">
    <property type="term" value="C:membrane"/>
    <property type="evidence" value="ECO:0007669"/>
    <property type="project" value="UniProtKB-SubCell"/>
</dbReference>
<evidence type="ECO:0000256" key="7">
    <source>
        <dbReference type="SAM" id="Phobius"/>
    </source>
</evidence>
<dbReference type="Gene3D" id="3.30.700.10">
    <property type="entry name" value="Glycoprotein, Type 4 Pilin"/>
    <property type="match status" value="1"/>
</dbReference>
<evidence type="ECO:0008006" key="10">
    <source>
        <dbReference type="Google" id="ProtNLM"/>
    </source>
</evidence>
<dbReference type="EMBL" id="JYON01000011">
    <property type="protein sequence ID" value="KJH71516.1"/>
    <property type="molecule type" value="Genomic_DNA"/>
</dbReference>
<dbReference type="PATRIC" id="fig|1618023.3.peg.4262"/>
<keyword evidence="2" id="KW-0488">Methylation</keyword>
<evidence type="ECO:0000256" key="4">
    <source>
        <dbReference type="ARBA" id="ARBA00022989"/>
    </source>
</evidence>
<sequence length="167" mass="17989">MKTELKVKFLQHLNQKKQDRGFTLIELLVVIIIIGILSAIALPSFLSQVAKARQSEGKANVGSLNRAQQTYYFEKETFTNDINSLGIGISTTNNYSYSAAAITSITDDVANKARSLNVDLKGYVGGVFKNTVAGTTKVILCEANSTGQSDPGVPDSSTYCSSTLSRL</sequence>
<dbReference type="OrthoDB" id="467711at2"/>
<dbReference type="InterPro" id="IPR045584">
    <property type="entry name" value="Pilin-like"/>
</dbReference>
<evidence type="ECO:0000313" key="8">
    <source>
        <dbReference type="EMBL" id="KJH71516.1"/>
    </source>
</evidence>
<evidence type="ECO:0000256" key="3">
    <source>
        <dbReference type="ARBA" id="ARBA00022692"/>
    </source>
</evidence>
<dbReference type="PANTHER" id="PTHR30093:SF44">
    <property type="entry name" value="TYPE II SECRETION SYSTEM CORE PROTEIN G"/>
    <property type="match status" value="1"/>
</dbReference>
<evidence type="ECO:0000256" key="5">
    <source>
        <dbReference type="ARBA" id="ARBA00023136"/>
    </source>
</evidence>
<comment type="subcellular location">
    <subcellularLocation>
        <location evidence="1">Membrane</location>
        <topology evidence="1">Single-pass membrane protein</topology>
    </subcellularLocation>
</comment>
<accession>A0A0D8ZWA2</accession>
<evidence type="ECO:0000256" key="6">
    <source>
        <dbReference type="SAM" id="MobiDB-lite"/>
    </source>
</evidence>
<dbReference type="NCBIfam" id="TIGR02532">
    <property type="entry name" value="IV_pilin_GFxxxE"/>
    <property type="match status" value="1"/>
</dbReference>
<evidence type="ECO:0000256" key="2">
    <source>
        <dbReference type="ARBA" id="ARBA00022481"/>
    </source>
</evidence>
<feature type="transmembrane region" description="Helical" evidence="7">
    <location>
        <begin position="21"/>
        <end position="46"/>
    </location>
</feature>
<evidence type="ECO:0000256" key="1">
    <source>
        <dbReference type="ARBA" id="ARBA00004167"/>
    </source>
</evidence>
<gene>
    <name evidence="8" type="ORF">UH38_11995</name>
</gene>
<dbReference type="PROSITE" id="PS00409">
    <property type="entry name" value="PROKAR_NTER_METHYL"/>
    <property type="match status" value="1"/>
</dbReference>
<dbReference type="InterPro" id="IPR012902">
    <property type="entry name" value="N_methyl_site"/>
</dbReference>
<dbReference type="RefSeq" id="WP_045054893.1">
    <property type="nucleotide sequence ID" value="NZ_CAWMDP010000048.1"/>
</dbReference>
<dbReference type="Pfam" id="PF07963">
    <property type="entry name" value="N_methyl"/>
    <property type="match status" value="1"/>
</dbReference>
<proteinExistence type="predicted"/>
<keyword evidence="4 7" id="KW-1133">Transmembrane helix</keyword>
<keyword evidence="9" id="KW-1185">Reference proteome</keyword>
<keyword evidence="3 7" id="KW-0812">Transmembrane</keyword>
<name>A0A0D8ZWA2_9CYAN</name>
<evidence type="ECO:0000313" key="9">
    <source>
        <dbReference type="Proteomes" id="UP000032452"/>
    </source>
</evidence>
<dbReference type="Proteomes" id="UP000032452">
    <property type="component" value="Unassembled WGS sequence"/>
</dbReference>
<dbReference type="STRING" id="1618023.UH38_11995"/>
<comment type="caution">
    <text evidence="8">The sequence shown here is derived from an EMBL/GenBank/DDBJ whole genome shotgun (WGS) entry which is preliminary data.</text>
</comment>
<reference evidence="8 9" key="1">
    <citation type="submission" date="2015-02" db="EMBL/GenBank/DDBJ databases">
        <title>Draft genome of a novel marine cyanobacterium (Chroococcales) isolated from South Atlantic Ocean.</title>
        <authorList>
            <person name="Rigonato J."/>
            <person name="Alvarenga D.O."/>
            <person name="Branco L.H."/>
            <person name="Varani A.M."/>
            <person name="Brandini F.P."/>
            <person name="Fiore M.F."/>
        </authorList>
    </citation>
    <scope>NUCLEOTIDE SEQUENCE [LARGE SCALE GENOMIC DNA]</scope>
    <source>
        <strain evidence="8 9">CENA595</strain>
    </source>
</reference>
<dbReference type="SUPFAM" id="SSF54523">
    <property type="entry name" value="Pili subunits"/>
    <property type="match status" value="1"/>
</dbReference>
<organism evidence="8 9">
    <name type="scientific">Aliterella atlantica CENA595</name>
    <dbReference type="NCBI Taxonomy" id="1618023"/>
    <lineage>
        <taxon>Bacteria</taxon>
        <taxon>Bacillati</taxon>
        <taxon>Cyanobacteriota</taxon>
        <taxon>Cyanophyceae</taxon>
        <taxon>Chroococcidiopsidales</taxon>
        <taxon>Aliterellaceae</taxon>
        <taxon>Aliterella</taxon>
    </lineage>
</organism>
<dbReference type="Pfam" id="PF16734">
    <property type="entry name" value="Pilin_GH"/>
    <property type="match status" value="1"/>
</dbReference>
<dbReference type="AlphaFoldDB" id="A0A0D8ZWA2"/>
<dbReference type="PANTHER" id="PTHR30093">
    <property type="entry name" value="GENERAL SECRETION PATHWAY PROTEIN G"/>
    <property type="match status" value="1"/>
</dbReference>